<accession>C5BJM6</accession>
<dbReference type="GO" id="GO:0008381">
    <property type="term" value="F:mechanosensitive monoatomic ion channel activity"/>
    <property type="evidence" value="ECO:0007669"/>
    <property type="project" value="UniProtKB-ARBA"/>
</dbReference>
<dbReference type="eggNOG" id="COG0668">
    <property type="taxonomic scope" value="Bacteria"/>
</dbReference>
<evidence type="ECO:0000256" key="2">
    <source>
        <dbReference type="ARBA" id="ARBA00022692"/>
    </source>
</evidence>
<evidence type="ECO:0000256" key="3">
    <source>
        <dbReference type="ARBA" id="ARBA00022989"/>
    </source>
</evidence>
<evidence type="ECO:0000259" key="7">
    <source>
        <dbReference type="Pfam" id="PF01094"/>
    </source>
</evidence>
<feature type="transmembrane region" description="Helical" evidence="5">
    <location>
        <begin position="770"/>
        <end position="788"/>
    </location>
</feature>
<evidence type="ECO:0000256" key="5">
    <source>
        <dbReference type="SAM" id="Phobius"/>
    </source>
</evidence>
<keyword evidence="2 5" id="KW-0812">Transmembrane</keyword>
<evidence type="ECO:0000313" key="8">
    <source>
        <dbReference type="EMBL" id="ACR11877.1"/>
    </source>
</evidence>
<feature type="domain" description="Receptor ligand binding region" evidence="7">
    <location>
        <begin position="72"/>
        <end position="406"/>
    </location>
</feature>
<dbReference type="HOGENOM" id="CLU_011257_0_0_6"/>
<keyword evidence="9" id="KW-1185">Reference proteome</keyword>
<evidence type="ECO:0000259" key="6">
    <source>
        <dbReference type="Pfam" id="PF00924"/>
    </source>
</evidence>
<dbReference type="Gene3D" id="1.10.287.1260">
    <property type="match status" value="1"/>
</dbReference>
<dbReference type="PANTHER" id="PTHR30483:SF6">
    <property type="entry name" value="PERIPLASMIC BINDING PROTEIN OF ABC TRANSPORTER FOR NATURAL AMINO ACIDS"/>
    <property type="match status" value="1"/>
</dbReference>
<reference evidence="8 9" key="1">
    <citation type="journal article" date="2009" name="PLoS ONE">
        <title>The complete genome of Teredinibacter turnerae T7901: an intracellular endosymbiont of marine wood-boring bivalves (shipworms).</title>
        <authorList>
            <person name="Yang J.C."/>
            <person name="Madupu R."/>
            <person name="Durkin A.S."/>
            <person name="Ekborg N.A."/>
            <person name="Pedamallu C.S."/>
            <person name="Hostetler J.B."/>
            <person name="Radune D."/>
            <person name="Toms B.S."/>
            <person name="Henrissat B."/>
            <person name="Coutinho P.M."/>
            <person name="Schwarz S."/>
            <person name="Field L."/>
            <person name="Trindade-Silva A.E."/>
            <person name="Soares C.A.G."/>
            <person name="Elshahawi S."/>
            <person name="Hanora A."/>
            <person name="Schmidt E.W."/>
            <person name="Haygood M.G."/>
            <person name="Posfai J."/>
            <person name="Benner J."/>
            <person name="Madinger C."/>
            <person name="Nove J."/>
            <person name="Anton B."/>
            <person name="Chaudhary K."/>
            <person name="Foster J."/>
            <person name="Holman A."/>
            <person name="Kumar S."/>
            <person name="Lessard P.A."/>
            <person name="Luyten Y.A."/>
            <person name="Slatko B."/>
            <person name="Wood N."/>
            <person name="Wu B."/>
            <person name="Teplitski M."/>
            <person name="Mougous J.D."/>
            <person name="Ward N."/>
            <person name="Eisen J.A."/>
            <person name="Badger J.H."/>
            <person name="Distel D.L."/>
        </authorList>
    </citation>
    <scope>NUCLEOTIDE SEQUENCE [LARGE SCALE GENOMIC DNA]</scope>
    <source>
        <strain evidence="9">ATCC 39867 / T7901</strain>
    </source>
</reference>
<dbReference type="GO" id="GO:0016020">
    <property type="term" value="C:membrane"/>
    <property type="evidence" value="ECO:0007669"/>
    <property type="project" value="UniProtKB-SubCell"/>
</dbReference>
<dbReference type="SUPFAM" id="SSF50182">
    <property type="entry name" value="Sm-like ribonucleoproteins"/>
    <property type="match status" value="1"/>
</dbReference>
<dbReference type="Pfam" id="PF01094">
    <property type="entry name" value="ANF_receptor"/>
    <property type="match status" value="1"/>
</dbReference>
<evidence type="ECO:0000256" key="1">
    <source>
        <dbReference type="ARBA" id="ARBA00004370"/>
    </source>
</evidence>
<evidence type="ECO:0000313" key="9">
    <source>
        <dbReference type="Proteomes" id="UP000009080"/>
    </source>
</evidence>
<dbReference type="Gene3D" id="2.30.30.60">
    <property type="match status" value="1"/>
</dbReference>
<protein>
    <submittedName>
        <fullName evidence="8">Transporter</fullName>
    </submittedName>
</protein>
<proteinExistence type="predicted"/>
<name>C5BJM6_TERTT</name>
<dbReference type="Proteomes" id="UP000009080">
    <property type="component" value="Chromosome"/>
</dbReference>
<dbReference type="PANTHER" id="PTHR30483">
    <property type="entry name" value="LEUCINE-SPECIFIC-BINDING PROTEIN"/>
    <property type="match status" value="1"/>
</dbReference>
<dbReference type="InterPro" id="IPR006685">
    <property type="entry name" value="MscS_channel_2nd"/>
</dbReference>
<dbReference type="EMBL" id="CP001614">
    <property type="protein sequence ID" value="ACR11877.1"/>
    <property type="molecule type" value="Genomic_DNA"/>
</dbReference>
<sequence>MTLRQLFWFSVLLIAVGESLFSSYSPEVSNSSLLPLKIALVGPMRLDRMSLSQPDTVDKGRVMRESVLLYEQQFNAQVKPNERPLQITVYNDRDSDDPEVLARLAEKIKKDGNIAVIGHRSSRVSKPAAREYAKLGIPMVGGSATASGITENNPWAFRVVPDNRLQAHMALRYFRSSGLFDTALNVAVLFSNDEYGVSMNQAFVERAGQLSRELNMTLSSYAVELPEDGEYSVKQARKMVDRLPAHSGINAIFLAVHDVEGRYLIKALRDNPNTAGLPVVASASIGKQGFAKYFSEILGVNSLPVDHYLDGVFALSPMIYDIAGQSAQNFSLAYYAAYGRRPDSSAASYFDAIHAVVSAAAGVQDNLPIAQQRITLRDSLAELDDPQRPIQGLSSDFFFDELGNVVRPLMVGQFSGERFISAPIQLGYDRGVLYKTHVVYTAIKVKEITDVSLEKNTFRAVFEVWFRGVGGIDIDSVSFVNSVDAEGLDERERVSEKFMQAPLGYTLNKAQVPITYKRYTAERTFLLTEQRGRGAFGEYIAAIEFRHNNLPRKNIIYATDFRGVDTNWGEGLEMDGWQLVQESAFQSSFVRETLGDPELLSASTKSRTSSLYSTVYLLKSRSFSLRGVIPPSLEKMIFQVSLLGWLLVAFVLSWLPLKRLLWLRSIVYAFILLTLEPLILAKSVEMLPMFHTSVISRSFDIAWWVLLAYTLAQGINNYIWDMLDRKARVLKSESALAATGIPTILRTLTSWFCFTLCGFGVIRFVFDMEITHLLATSGLLTFIAGLALQENLTDLFSGLILNIDKPFSIGDKITVNSEICGTVVNMSWRFTSLVTDDNEMIALPNSMLTSGTVGRPLEASLPSL</sequence>
<dbReference type="KEGG" id="ttu:TERTU_2250"/>
<organism evidence="8 9">
    <name type="scientific">Teredinibacter turnerae (strain ATCC 39867 / T7901)</name>
    <dbReference type="NCBI Taxonomy" id="377629"/>
    <lineage>
        <taxon>Bacteria</taxon>
        <taxon>Pseudomonadati</taxon>
        <taxon>Pseudomonadota</taxon>
        <taxon>Gammaproteobacteria</taxon>
        <taxon>Cellvibrionales</taxon>
        <taxon>Cellvibrionaceae</taxon>
        <taxon>Teredinibacter</taxon>
    </lineage>
</organism>
<dbReference type="Gene3D" id="3.40.50.2300">
    <property type="match status" value="2"/>
</dbReference>
<dbReference type="STRING" id="377629.TERTU_2250"/>
<dbReference type="InterPro" id="IPR023408">
    <property type="entry name" value="MscS_beta-dom_sf"/>
</dbReference>
<evidence type="ECO:0000256" key="4">
    <source>
        <dbReference type="ARBA" id="ARBA00023136"/>
    </source>
</evidence>
<feature type="transmembrane region" description="Helical" evidence="5">
    <location>
        <begin position="662"/>
        <end position="681"/>
    </location>
</feature>
<feature type="transmembrane region" description="Helical" evidence="5">
    <location>
        <begin position="636"/>
        <end position="655"/>
    </location>
</feature>
<feature type="domain" description="Mechanosensitive ion channel MscS" evidence="6">
    <location>
        <begin position="792"/>
        <end position="853"/>
    </location>
</feature>
<dbReference type="AlphaFoldDB" id="C5BJM6"/>
<dbReference type="InterPro" id="IPR028082">
    <property type="entry name" value="Peripla_BP_I"/>
</dbReference>
<dbReference type="eggNOG" id="COG0683">
    <property type="taxonomic scope" value="Bacteria"/>
</dbReference>
<dbReference type="InterPro" id="IPR010920">
    <property type="entry name" value="LSM_dom_sf"/>
</dbReference>
<dbReference type="InterPro" id="IPR051010">
    <property type="entry name" value="BCAA_transport"/>
</dbReference>
<comment type="subcellular location">
    <subcellularLocation>
        <location evidence="1">Membrane</location>
    </subcellularLocation>
</comment>
<gene>
    <name evidence="8" type="ordered locus">TERTU_2250</name>
</gene>
<dbReference type="SUPFAM" id="SSF53822">
    <property type="entry name" value="Periplasmic binding protein-like I"/>
    <property type="match status" value="1"/>
</dbReference>
<keyword evidence="4 5" id="KW-0472">Membrane</keyword>
<feature type="transmembrane region" description="Helical" evidence="5">
    <location>
        <begin position="701"/>
        <end position="723"/>
    </location>
</feature>
<keyword evidence="3 5" id="KW-1133">Transmembrane helix</keyword>
<dbReference type="Pfam" id="PF00924">
    <property type="entry name" value="MS_channel_2nd"/>
    <property type="match status" value="1"/>
</dbReference>
<feature type="transmembrane region" description="Helical" evidence="5">
    <location>
        <begin position="744"/>
        <end position="764"/>
    </location>
</feature>
<dbReference type="InterPro" id="IPR001828">
    <property type="entry name" value="ANF_lig-bd_rcpt"/>
</dbReference>